<dbReference type="EMBL" id="NRJG01000153">
    <property type="protein sequence ID" value="RIY35053.1"/>
    <property type="molecule type" value="Genomic_DNA"/>
</dbReference>
<organism evidence="3 4">
    <name type="scientific">Psittacicella hinzii</name>
    <dbReference type="NCBI Taxonomy" id="2028575"/>
    <lineage>
        <taxon>Bacteria</taxon>
        <taxon>Pseudomonadati</taxon>
        <taxon>Pseudomonadota</taxon>
        <taxon>Gammaproteobacteria</taxon>
        <taxon>Pasteurellales</taxon>
        <taxon>Psittacicellaceae</taxon>
        <taxon>Psittacicella</taxon>
    </lineage>
</organism>
<dbReference type="SUPFAM" id="SSF89919">
    <property type="entry name" value="Ribosome-binding factor A, RbfA"/>
    <property type="match status" value="1"/>
</dbReference>
<dbReference type="Pfam" id="PF02033">
    <property type="entry name" value="RBFA"/>
    <property type="match status" value="1"/>
</dbReference>
<keyword evidence="4" id="KW-1185">Reference proteome</keyword>
<evidence type="ECO:0000313" key="3">
    <source>
        <dbReference type="EMBL" id="RIY35053.1"/>
    </source>
</evidence>
<evidence type="ECO:0000313" key="4">
    <source>
        <dbReference type="Proteomes" id="UP000265916"/>
    </source>
</evidence>
<dbReference type="InterPro" id="IPR020053">
    <property type="entry name" value="Ribosome-bd_factorA_CS"/>
</dbReference>
<dbReference type="InterPro" id="IPR000238">
    <property type="entry name" value="RbfA"/>
</dbReference>
<dbReference type="HAMAP" id="MF_00003">
    <property type="entry name" value="RbfA"/>
    <property type="match status" value="1"/>
</dbReference>
<accession>A0A3A1Y9R4</accession>
<comment type="subcellular location">
    <subcellularLocation>
        <location evidence="2">Cytoplasm</location>
    </subcellularLocation>
</comment>
<protein>
    <recommendedName>
        <fullName evidence="2">Ribosome-binding factor A</fullName>
    </recommendedName>
</protein>
<dbReference type="PANTHER" id="PTHR33515">
    <property type="entry name" value="RIBOSOME-BINDING FACTOR A, CHLOROPLASTIC-RELATED"/>
    <property type="match status" value="1"/>
</dbReference>
<dbReference type="GO" id="GO:0005829">
    <property type="term" value="C:cytosol"/>
    <property type="evidence" value="ECO:0007669"/>
    <property type="project" value="TreeGrafter"/>
</dbReference>
<evidence type="ECO:0000256" key="2">
    <source>
        <dbReference type="HAMAP-Rule" id="MF_00003"/>
    </source>
</evidence>
<keyword evidence="2" id="KW-0963">Cytoplasm</keyword>
<dbReference type="GO" id="GO:0030490">
    <property type="term" value="P:maturation of SSU-rRNA"/>
    <property type="evidence" value="ECO:0007669"/>
    <property type="project" value="UniProtKB-UniRule"/>
</dbReference>
<reference evidence="3 4" key="1">
    <citation type="submission" date="2017-08" db="EMBL/GenBank/DDBJ databases">
        <title>Reclassification of Bisgaard taxon 37 and 44.</title>
        <authorList>
            <person name="Christensen H."/>
        </authorList>
    </citation>
    <scope>NUCLEOTIDE SEQUENCE [LARGE SCALE GENOMIC DNA]</scope>
    <source>
        <strain evidence="3 4">111</strain>
    </source>
</reference>
<dbReference type="Gene3D" id="3.30.300.20">
    <property type="match status" value="1"/>
</dbReference>
<dbReference type="RefSeq" id="WP_119532418.1">
    <property type="nucleotide sequence ID" value="NZ_JBHSSP010000039.1"/>
</dbReference>
<dbReference type="PANTHER" id="PTHR33515:SF1">
    <property type="entry name" value="RIBOSOME-BINDING FACTOR A, CHLOROPLASTIC-RELATED"/>
    <property type="match status" value="1"/>
</dbReference>
<comment type="caution">
    <text evidence="3">The sequence shown here is derived from an EMBL/GenBank/DDBJ whole genome shotgun (WGS) entry which is preliminary data.</text>
</comment>
<comment type="subunit">
    <text evidence="2">Monomer. Binds 30S ribosomal subunits, but not 50S ribosomal subunits or 70S ribosomes.</text>
</comment>
<dbReference type="NCBIfam" id="TIGR00082">
    <property type="entry name" value="rbfA"/>
    <property type="match status" value="1"/>
</dbReference>
<comment type="similarity">
    <text evidence="2">Belongs to the RbfA family.</text>
</comment>
<sequence length="121" mass="13956">MQKNFKRSDRVASEIQKQLSIILQREINANEYGLISVNKIEISPDLMYVKAFVSFLDLGNSNLLSTEEKLKHLSKQTPYIRSLLSKSVKLRVVPEIRFIHDDSADKLDHMNRLIKSINKTA</sequence>
<name>A0A3A1Y9R4_9GAMM</name>
<keyword evidence="1 2" id="KW-0690">Ribosome biogenesis</keyword>
<dbReference type="GO" id="GO:0043024">
    <property type="term" value="F:ribosomal small subunit binding"/>
    <property type="evidence" value="ECO:0007669"/>
    <property type="project" value="TreeGrafter"/>
</dbReference>
<dbReference type="InterPro" id="IPR023799">
    <property type="entry name" value="RbfA_dom_sf"/>
</dbReference>
<dbReference type="OrthoDB" id="307788at2"/>
<gene>
    <name evidence="2 3" type="primary">rbfA</name>
    <name evidence="3" type="ORF">CKF58_07155</name>
</gene>
<dbReference type="InterPro" id="IPR015946">
    <property type="entry name" value="KH_dom-like_a/b"/>
</dbReference>
<evidence type="ECO:0000256" key="1">
    <source>
        <dbReference type="ARBA" id="ARBA00022517"/>
    </source>
</evidence>
<dbReference type="AlphaFoldDB" id="A0A3A1Y9R4"/>
<dbReference type="Proteomes" id="UP000265916">
    <property type="component" value="Unassembled WGS sequence"/>
</dbReference>
<comment type="function">
    <text evidence="2">One of several proteins that assist in the late maturation steps of the functional core of the 30S ribosomal subunit. Associates with free 30S ribosomal subunits (but not with 30S subunits that are part of 70S ribosomes or polysomes). Required for efficient processing of 16S rRNA. May interact with the 5'-terminal helix region of 16S rRNA.</text>
</comment>
<dbReference type="PROSITE" id="PS01319">
    <property type="entry name" value="RBFA"/>
    <property type="match status" value="1"/>
</dbReference>
<proteinExistence type="inferred from homology"/>